<comment type="similarity">
    <text evidence="4 11">Belongs to the transaldolase family. Type 2 subfamily.</text>
</comment>
<reference evidence="12" key="1">
    <citation type="submission" date="2020-02" db="EMBL/GenBank/DDBJ databases">
        <authorList>
            <person name="Meier V. D."/>
        </authorList>
    </citation>
    <scope>NUCLEOTIDE SEQUENCE</scope>
    <source>
        <strain evidence="12">AVDCRST_MAG70</strain>
    </source>
</reference>
<keyword evidence="6 11" id="KW-0963">Cytoplasm</keyword>
<evidence type="ECO:0000313" key="12">
    <source>
        <dbReference type="EMBL" id="CAA9548914.1"/>
    </source>
</evidence>
<dbReference type="NCBIfam" id="NF002881">
    <property type="entry name" value="PRK03343.1"/>
    <property type="match status" value="1"/>
</dbReference>
<dbReference type="EC" id="2.2.1.2" evidence="5 11"/>
<dbReference type="PIRSF" id="PIRSF036915">
    <property type="entry name" value="Trnald_Bac_Plnt"/>
    <property type="match status" value="1"/>
</dbReference>
<keyword evidence="8 11" id="KW-0570">Pentose shunt</keyword>
<proteinExistence type="inferred from homology"/>
<dbReference type="GO" id="GO:0005975">
    <property type="term" value="P:carbohydrate metabolic process"/>
    <property type="evidence" value="ECO:0007669"/>
    <property type="project" value="InterPro"/>
</dbReference>
<dbReference type="AlphaFoldDB" id="A0A6J4UIS0"/>
<dbReference type="InterPro" id="IPR004732">
    <property type="entry name" value="Transaldolase_2"/>
</dbReference>
<name>A0A6J4UIS0_9BACT</name>
<comment type="pathway">
    <text evidence="3 11">Carbohydrate degradation; pentose phosphate pathway; D-glyceraldehyde 3-phosphate and beta-D-fructose 6-phosphate from D-ribose 5-phosphate and D-xylulose 5-phosphate (non-oxidative stage): step 2/3.</text>
</comment>
<dbReference type="HAMAP" id="MF_00493">
    <property type="entry name" value="Transaldolase_2"/>
    <property type="match status" value="1"/>
</dbReference>
<evidence type="ECO:0000256" key="3">
    <source>
        <dbReference type="ARBA" id="ARBA00004857"/>
    </source>
</evidence>
<evidence type="ECO:0000256" key="10">
    <source>
        <dbReference type="ARBA" id="ARBA00048810"/>
    </source>
</evidence>
<comment type="function">
    <text evidence="1 11">Transaldolase is important for the balance of metabolites in the pentose-phosphate pathway.</text>
</comment>
<evidence type="ECO:0000256" key="11">
    <source>
        <dbReference type="HAMAP-Rule" id="MF_00493"/>
    </source>
</evidence>
<dbReference type="InterPro" id="IPR001585">
    <property type="entry name" value="TAL/FSA"/>
</dbReference>
<dbReference type="PANTHER" id="PTHR10683:SF31">
    <property type="entry name" value="TRANSALDOLASE"/>
    <property type="match status" value="1"/>
</dbReference>
<evidence type="ECO:0000256" key="4">
    <source>
        <dbReference type="ARBA" id="ARBA00008426"/>
    </source>
</evidence>
<evidence type="ECO:0000256" key="7">
    <source>
        <dbReference type="ARBA" id="ARBA00022679"/>
    </source>
</evidence>
<dbReference type="Gene3D" id="3.20.20.70">
    <property type="entry name" value="Aldolase class I"/>
    <property type="match status" value="1"/>
</dbReference>
<dbReference type="CDD" id="cd00955">
    <property type="entry name" value="Transaldolase_like"/>
    <property type="match status" value="1"/>
</dbReference>
<evidence type="ECO:0000256" key="9">
    <source>
        <dbReference type="ARBA" id="ARBA00023270"/>
    </source>
</evidence>
<dbReference type="PANTHER" id="PTHR10683">
    <property type="entry name" value="TRANSALDOLASE"/>
    <property type="match status" value="1"/>
</dbReference>
<dbReference type="SUPFAM" id="SSF51569">
    <property type="entry name" value="Aldolase"/>
    <property type="match status" value="1"/>
</dbReference>
<gene>
    <name evidence="11" type="primary">tal</name>
    <name evidence="12" type="ORF">AVDCRST_MAG70-755</name>
</gene>
<accession>A0A6J4UIS0</accession>
<comment type="subcellular location">
    <subcellularLocation>
        <location evidence="2 11">Cytoplasm</location>
    </subcellularLocation>
</comment>
<evidence type="ECO:0000256" key="1">
    <source>
        <dbReference type="ARBA" id="ARBA00003518"/>
    </source>
</evidence>
<keyword evidence="9 11" id="KW-0704">Schiff base</keyword>
<evidence type="ECO:0000256" key="5">
    <source>
        <dbReference type="ARBA" id="ARBA00013151"/>
    </source>
</evidence>
<dbReference type="InterPro" id="IPR018225">
    <property type="entry name" value="Transaldolase_AS"/>
</dbReference>
<feature type="active site" description="Schiff-base intermediate with substrate" evidence="11">
    <location>
        <position position="151"/>
    </location>
</feature>
<dbReference type="NCBIfam" id="TIGR00876">
    <property type="entry name" value="tal_mycobact"/>
    <property type="match status" value="1"/>
</dbReference>
<dbReference type="Pfam" id="PF00923">
    <property type="entry name" value="TAL_FSA"/>
    <property type="match status" value="1"/>
</dbReference>
<sequence>MISPTPPTGTGNQSPIRVLHDHGQSVWLDDISRTMLTSGALQRQVEEVGIRGVTSNPTIFEKAIAAGDAYDEAIMALLRQGKSAGDIFEAVEVEDIRDACDVFRPLYDQSNGGDGFVSIEVSPAFARDGEGTLTEARRLWASVDRPNLMVKIPGTAEGVSAIRQALIDGLNVNVTLLFSIENYERVAHAYVDALSARHQAGQPVAKIASVASFFVSRVDTLVDKLLNQKLEDATSQADKDKINDFMGKAAVANAKMAYASFQDIFDGPRFAELAKAGAHPQRPLWASTGVKNPAYRDTLYVEELIGPNTVNTMPGKTLEAFADHGKVATTVTEGLDEARRVLTGLAEVGIDLTAVTAQLEDEGIATFSASFEALLDGVEAKRATLAEAVGAS</sequence>
<keyword evidence="7 11" id="KW-0808">Transferase</keyword>
<organism evidence="12">
    <name type="scientific">uncultured Thermomicrobiales bacterium</name>
    <dbReference type="NCBI Taxonomy" id="1645740"/>
    <lineage>
        <taxon>Bacteria</taxon>
        <taxon>Pseudomonadati</taxon>
        <taxon>Thermomicrobiota</taxon>
        <taxon>Thermomicrobia</taxon>
        <taxon>Thermomicrobiales</taxon>
        <taxon>environmental samples</taxon>
    </lineage>
</organism>
<dbReference type="EMBL" id="CADCWH010000117">
    <property type="protein sequence ID" value="CAA9548914.1"/>
    <property type="molecule type" value="Genomic_DNA"/>
</dbReference>
<dbReference type="InterPro" id="IPR013785">
    <property type="entry name" value="Aldolase_TIM"/>
</dbReference>
<comment type="catalytic activity">
    <reaction evidence="10 11">
        <text>D-sedoheptulose 7-phosphate + D-glyceraldehyde 3-phosphate = D-erythrose 4-phosphate + beta-D-fructose 6-phosphate</text>
        <dbReference type="Rhea" id="RHEA:17053"/>
        <dbReference type="ChEBI" id="CHEBI:16897"/>
        <dbReference type="ChEBI" id="CHEBI:57483"/>
        <dbReference type="ChEBI" id="CHEBI:57634"/>
        <dbReference type="ChEBI" id="CHEBI:59776"/>
        <dbReference type="EC" id="2.2.1.2"/>
    </reaction>
</comment>
<protein>
    <recommendedName>
        <fullName evidence="5 11">Transaldolase</fullName>
        <ecNumber evidence="5 11">2.2.1.2</ecNumber>
    </recommendedName>
</protein>
<evidence type="ECO:0000256" key="6">
    <source>
        <dbReference type="ARBA" id="ARBA00022490"/>
    </source>
</evidence>
<evidence type="ECO:0000256" key="8">
    <source>
        <dbReference type="ARBA" id="ARBA00023126"/>
    </source>
</evidence>
<dbReference type="UniPathway" id="UPA00115">
    <property type="reaction ID" value="UER00414"/>
</dbReference>
<dbReference type="GO" id="GO:0006098">
    <property type="term" value="P:pentose-phosphate shunt"/>
    <property type="evidence" value="ECO:0007669"/>
    <property type="project" value="UniProtKB-UniRule"/>
</dbReference>
<dbReference type="PROSITE" id="PS01054">
    <property type="entry name" value="TRANSALDOLASE_1"/>
    <property type="match status" value="1"/>
</dbReference>
<evidence type="ECO:0000256" key="2">
    <source>
        <dbReference type="ARBA" id="ARBA00004496"/>
    </source>
</evidence>
<dbReference type="GO" id="GO:0005737">
    <property type="term" value="C:cytoplasm"/>
    <property type="evidence" value="ECO:0007669"/>
    <property type="project" value="UniProtKB-SubCell"/>
</dbReference>
<dbReference type="GO" id="GO:0004801">
    <property type="term" value="F:transaldolase activity"/>
    <property type="evidence" value="ECO:0007669"/>
    <property type="project" value="UniProtKB-UniRule"/>
</dbReference>